<evidence type="ECO:0000313" key="2">
    <source>
        <dbReference type="EMBL" id="MBB5960385.1"/>
    </source>
</evidence>
<reference evidence="2 3" key="1">
    <citation type="submission" date="2020-08" db="EMBL/GenBank/DDBJ databases">
        <title>Genomic Encyclopedia of Type Strains, Phase III (KMG-III): the genomes of soil and plant-associated and newly described type strains.</title>
        <authorList>
            <person name="Whitman W."/>
        </authorList>
    </citation>
    <scope>NUCLEOTIDE SEQUENCE [LARGE SCALE GENOMIC DNA]</scope>
    <source>
        <strain evidence="2 3">CECT 8640</strain>
    </source>
</reference>
<sequence length="214" mass="23389">MEDHYRFGFEEDDEQAAPAPRPTAAPGVTGQDTMHTVTVAVDPDANVLSVSLAPDWRRRSDLRLLHRAVTEAANAATAAALAERIGERAPATPPTPADDLSPIRPADALRLLKAVTADVREYNRRTTETANRPQRAESRGGHVVATARRGRLIDVTLDHNWLNAARDTEITAELREALARVRTAPEDLHSPAVTELQTLLADQDALLRRVGLRP</sequence>
<evidence type="ECO:0000313" key="3">
    <source>
        <dbReference type="Proteomes" id="UP000547510"/>
    </source>
</evidence>
<accession>A0A841CWQ4</accession>
<comment type="caution">
    <text evidence="2">The sequence shown here is derived from an EMBL/GenBank/DDBJ whole genome shotgun (WGS) entry which is preliminary data.</text>
</comment>
<dbReference type="AlphaFoldDB" id="A0A841CWQ4"/>
<feature type="region of interest" description="Disordered" evidence="1">
    <location>
        <begin position="1"/>
        <end position="30"/>
    </location>
</feature>
<evidence type="ECO:0000256" key="1">
    <source>
        <dbReference type="SAM" id="MobiDB-lite"/>
    </source>
</evidence>
<dbReference type="GO" id="GO:0003677">
    <property type="term" value="F:DNA binding"/>
    <property type="evidence" value="ECO:0007669"/>
    <property type="project" value="UniProtKB-KW"/>
</dbReference>
<dbReference type="Proteomes" id="UP000547510">
    <property type="component" value="Unassembled WGS sequence"/>
</dbReference>
<organism evidence="2 3">
    <name type="scientific">Saccharothrix tamanrassetensis</name>
    <dbReference type="NCBI Taxonomy" id="1051531"/>
    <lineage>
        <taxon>Bacteria</taxon>
        <taxon>Bacillati</taxon>
        <taxon>Actinomycetota</taxon>
        <taxon>Actinomycetes</taxon>
        <taxon>Pseudonocardiales</taxon>
        <taxon>Pseudonocardiaceae</taxon>
        <taxon>Saccharothrix</taxon>
    </lineage>
</organism>
<gene>
    <name evidence="2" type="ORF">FHS29_007008</name>
</gene>
<dbReference type="Gene3D" id="3.30.1310.10">
    <property type="entry name" value="Nucleoid-associated protein YbaB-like domain"/>
    <property type="match status" value="1"/>
</dbReference>
<protein>
    <submittedName>
        <fullName evidence="2">DNA-binding protein YbaB</fullName>
    </submittedName>
</protein>
<proteinExistence type="predicted"/>
<keyword evidence="2" id="KW-0238">DNA-binding</keyword>
<dbReference type="EMBL" id="JACHJN010000015">
    <property type="protein sequence ID" value="MBB5960385.1"/>
    <property type="molecule type" value="Genomic_DNA"/>
</dbReference>
<dbReference type="RefSeq" id="WP_184698535.1">
    <property type="nucleotide sequence ID" value="NZ_JACHJN010000015.1"/>
</dbReference>
<feature type="compositionally biased region" description="Low complexity" evidence="1">
    <location>
        <begin position="16"/>
        <end position="26"/>
    </location>
</feature>
<name>A0A841CWQ4_9PSEU</name>
<feature type="region of interest" description="Disordered" evidence="1">
    <location>
        <begin position="123"/>
        <end position="142"/>
    </location>
</feature>
<keyword evidence="3" id="KW-1185">Reference proteome</keyword>
<dbReference type="InterPro" id="IPR036894">
    <property type="entry name" value="YbaB-like_sf"/>
</dbReference>